<dbReference type="InterPro" id="IPR020841">
    <property type="entry name" value="PKS_Beta-ketoAc_synthase_dom"/>
</dbReference>
<dbReference type="VEuPathDB" id="FungiDB:FOXG_03946"/>
<gene>
    <name evidence="5" type="ORF">FOXG_03946</name>
</gene>
<evidence type="ECO:0000313" key="5">
    <source>
        <dbReference type="EMBL" id="KNB00355.1"/>
    </source>
</evidence>
<reference evidence="5" key="1">
    <citation type="submission" date="2007-04" db="EMBL/GenBank/DDBJ databases">
        <authorList>
            <consortium name="The Broad Institute Genome Sequencing Platform"/>
            <person name="Birren B."/>
            <person name="Lander E."/>
            <person name="Galagan J."/>
            <person name="Nusbaum C."/>
            <person name="Devon K."/>
            <person name="Ma L.-J."/>
            <person name="Jaffe D."/>
            <person name="Butler J."/>
            <person name="Alvarez P."/>
            <person name="Gnerre S."/>
            <person name="Grabherr M."/>
            <person name="Kleber M."/>
            <person name="Mauceli E."/>
            <person name="Brockman W."/>
            <person name="MacCallum I.A."/>
            <person name="Young S."/>
            <person name="LaButti K."/>
            <person name="DeCaprio D."/>
            <person name="Crawford M."/>
            <person name="Koehrsen M."/>
            <person name="Engels R."/>
            <person name="Montgomery P."/>
            <person name="Pearson M."/>
            <person name="Howarth C."/>
            <person name="Larson L."/>
            <person name="White J."/>
            <person name="O'Leary S."/>
            <person name="Kodira C."/>
            <person name="Zeng Q."/>
            <person name="Yandava C."/>
            <person name="Alvarado L."/>
            <person name="Kistler C."/>
            <person name="Shim W.-B."/>
            <person name="Kang S."/>
            <person name="Woloshuk C."/>
        </authorList>
    </citation>
    <scope>NUCLEOTIDE SEQUENCE</scope>
    <source>
        <strain evidence="5">4287</strain>
    </source>
</reference>
<reference evidence="5" key="2">
    <citation type="journal article" date="2010" name="Nature">
        <title>Comparative genomics reveals mobile pathogenicity chromosomes in Fusarium.</title>
        <authorList>
            <person name="Ma L.J."/>
            <person name="van der Does H.C."/>
            <person name="Borkovich K.A."/>
            <person name="Coleman J.J."/>
            <person name="Daboussi M.J."/>
            <person name="Di Pietro A."/>
            <person name="Dufresne M."/>
            <person name="Freitag M."/>
            <person name="Grabherr M."/>
            <person name="Henrissat B."/>
            <person name="Houterman P.M."/>
            <person name="Kang S."/>
            <person name="Shim W.B."/>
            <person name="Woloshuk C."/>
            <person name="Xie X."/>
            <person name="Xu J.R."/>
            <person name="Antoniw J."/>
            <person name="Baker S.E."/>
            <person name="Bluhm B.H."/>
            <person name="Breakspear A."/>
            <person name="Brown D.W."/>
            <person name="Butchko R.A."/>
            <person name="Chapman S."/>
            <person name="Coulson R."/>
            <person name="Coutinho P.M."/>
            <person name="Danchin E.G."/>
            <person name="Diener A."/>
            <person name="Gale L.R."/>
            <person name="Gardiner D.M."/>
            <person name="Goff S."/>
            <person name="Hammond-Kosack K.E."/>
            <person name="Hilburn K."/>
            <person name="Hua-Van A."/>
            <person name="Jonkers W."/>
            <person name="Kazan K."/>
            <person name="Kodira C.D."/>
            <person name="Koehrsen M."/>
            <person name="Kumar L."/>
            <person name="Lee Y.H."/>
            <person name="Li L."/>
            <person name="Manners J.M."/>
            <person name="Miranda-Saavedra D."/>
            <person name="Mukherjee M."/>
            <person name="Park G."/>
            <person name="Park J."/>
            <person name="Park S.Y."/>
            <person name="Proctor R.H."/>
            <person name="Regev A."/>
            <person name="Ruiz-Roldan M.C."/>
            <person name="Sain D."/>
            <person name="Sakthikumar S."/>
            <person name="Sykes S."/>
            <person name="Schwartz D.C."/>
            <person name="Turgeon B.G."/>
            <person name="Wapinski I."/>
            <person name="Yoder O."/>
            <person name="Young S."/>
            <person name="Zeng Q."/>
            <person name="Zhou S."/>
            <person name="Galagan J."/>
            <person name="Cuomo C.A."/>
            <person name="Kistler H.C."/>
            <person name="Rep M."/>
        </authorList>
    </citation>
    <scope>NUCLEOTIDE SEQUENCE [LARGE SCALE GENOMIC DNA]</scope>
    <source>
        <strain evidence="5">4287</strain>
    </source>
</reference>
<dbReference type="InterPro" id="IPR014030">
    <property type="entry name" value="Ketoacyl_synth_N"/>
</dbReference>
<dbReference type="GO" id="GO:0044550">
    <property type="term" value="P:secondary metabolite biosynthetic process"/>
    <property type="evidence" value="ECO:0007669"/>
    <property type="project" value="TreeGrafter"/>
</dbReference>
<dbReference type="CDD" id="cd00833">
    <property type="entry name" value="PKS"/>
    <property type="match status" value="1"/>
</dbReference>
<dbReference type="GO" id="GO:0006633">
    <property type="term" value="P:fatty acid biosynthetic process"/>
    <property type="evidence" value="ECO:0007669"/>
    <property type="project" value="TreeGrafter"/>
</dbReference>
<dbReference type="Pfam" id="PF00109">
    <property type="entry name" value="ketoacyl-synt"/>
    <property type="match status" value="1"/>
</dbReference>
<dbReference type="InterPro" id="IPR016039">
    <property type="entry name" value="Thiolase-like"/>
</dbReference>
<dbReference type="OrthoDB" id="5397531at2759"/>
<evidence type="ECO:0000256" key="2">
    <source>
        <dbReference type="ARBA" id="ARBA00022553"/>
    </source>
</evidence>
<dbReference type="GO" id="GO:0004312">
    <property type="term" value="F:fatty acid synthase activity"/>
    <property type="evidence" value="ECO:0007669"/>
    <property type="project" value="TreeGrafter"/>
</dbReference>
<keyword evidence="2" id="KW-0597">Phosphoprotein</keyword>
<evidence type="ECO:0000313" key="6">
    <source>
        <dbReference type="Proteomes" id="UP000009097"/>
    </source>
</evidence>
<keyword evidence="3" id="KW-0808">Transferase</keyword>
<dbReference type="PANTHER" id="PTHR43775:SF20">
    <property type="entry name" value="HYBRID PKS-NRPS SYNTHETASE APDA"/>
    <property type="match status" value="1"/>
</dbReference>
<dbReference type="Gene3D" id="3.40.47.10">
    <property type="match status" value="1"/>
</dbReference>
<protein>
    <recommendedName>
        <fullName evidence="4">Ketosynthase family 3 (KS3) domain-containing protein</fullName>
    </recommendedName>
</protein>
<evidence type="ECO:0000256" key="1">
    <source>
        <dbReference type="ARBA" id="ARBA00022450"/>
    </source>
</evidence>
<dbReference type="InterPro" id="IPR050091">
    <property type="entry name" value="PKS_NRPS_Biosynth_Enz"/>
</dbReference>
<name>A0A0J9UM91_FUSO4</name>
<proteinExistence type="predicted"/>
<dbReference type="PANTHER" id="PTHR43775">
    <property type="entry name" value="FATTY ACID SYNTHASE"/>
    <property type="match status" value="1"/>
</dbReference>
<dbReference type="EMBL" id="DS231699">
    <property type="protein sequence ID" value="KNB00355.1"/>
    <property type="molecule type" value="Genomic_DNA"/>
</dbReference>
<dbReference type="SUPFAM" id="SSF53901">
    <property type="entry name" value="Thiolase-like"/>
    <property type="match status" value="1"/>
</dbReference>
<dbReference type="GeneID" id="28946032"/>
<evidence type="ECO:0000256" key="3">
    <source>
        <dbReference type="ARBA" id="ARBA00022679"/>
    </source>
</evidence>
<dbReference type="KEGG" id="fox:FOXG_03946"/>
<keyword evidence="1" id="KW-0596">Phosphopantetheine</keyword>
<dbReference type="AlphaFoldDB" id="A0A0J9UM91"/>
<organism evidence="5 6">
    <name type="scientific">Fusarium oxysporum f. sp. lycopersici (strain 4287 / CBS 123668 / FGSC 9935 / NRRL 34936)</name>
    <name type="common">Fusarium vascular wilt of tomato</name>
    <dbReference type="NCBI Taxonomy" id="426428"/>
    <lineage>
        <taxon>Eukaryota</taxon>
        <taxon>Fungi</taxon>
        <taxon>Dikarya</taxon>
        <taxon>Ascomycota</taxon>
        <taxon>Pezizomycotina</taxon>
        <taxon>Sordariomycetes</taxon>
        <taxon>Hypocreomycetidae</taxon>
        <taxon>Hypocreales</taxon>
        <taxon>Nectriaceae</taxon>
        <taxon>Fusarium</taxon>
        <taxon>Fusarium oxysporum species complex</taxon>
    </lineage>
</organism>
<dbReference type="SMART" id="SM00825">
    <property type="entry name" value="PKS_KS"/>
    <property type="match status" value="1"/>
</dbReference>
<dbReference type="PROSITE" id="PS52004">
    <property type="entry name" value="KS3_2"/>
    <property type="match status" value="1"/>
</dbReference>
<sequence>MTKFSKTSEPIAVVGTACRFPGGCNTPSKLWDLVCSSRDVLQKVPPARFNVDSFYHSDPTHHGTTNVTQSYFLDEDVTKFDNGFFGIQSMEAEAMDPQQRLLLETVYDSVVDAGLAMEDLKGSDVKLTDLDMETSVFVGQMCDDWAQMLAKDWDDIPTYMGTGVSRAVMSNRVSYFGNEWNATALVQN</sequence>
<accession>A0A0J9UM91</accession>
<feature type="domain" description="Ketosynthase family 3 (KS3)" evidence="4">
    <location>
        <begin position="8"/>
        <end position="188"/>
    </location>
</feature>
<dbReference type="RefSeq" id="XP_018238400.1">
    <property type="nucleotide sequence ID" value="XM_018381817.1"/>
</dbReference>
<dbReference type="Proteomes" id="UP000009097">
    <property type="component" value="Unassembled WGS sequence"/>
</dbReference>
<evidence type="ECO:0000259" key="4">
    <source>
        <dbReference type="PROSITE" id="PS52004"/>
    </source>
</evidence>